<dbReference type="STRING" id="135651.G0MK93"/>
<reference evidence="10" key="1">
    <citation type="submission" date="2011-07" db="EMBL/GenBank/DDBJ databases">
        <authorList>
            <consortium name="Caenorhabditis brenneri Sequencing and Analysis Consortium"/>
            <person name="Wilson R.K."/>
        </authorList>
    </citation>
    <scope>NUCLEOTIDE SEQUENCE [LARGE SCALE GENOMIC DNA]</scope>
    <source>
        <strain evidence="10">PB2801</strain>
    </source>
</reference>
<accession>G0MK93</accession>
<dbReference type="GO" id="GO:0016607">
    <property type="term" value="C:nuclear speck"/>
    <property type="evidence" value="ECO:0007669"/>
    <property type="project" value="UniProtKB-SubCell"/>
</dbReference>
<dbReference type="SUPFAM" id="SSF47459">
    <property type="entry name" value="HLH, helix-loop-helix DNA-binding domain"/>
    <property type="match status" value="1"/>
</dbReference>
<keyword evidence="10" id="KW-1185">Reference proteome</keyword>
<evidence type="ECO:0000256" key="2">
    <source>
        <dbReference type="ARBA" id="ARBA00004496"/>
    </source>
</evidence>
<evidence type="ECO:0000259" key="8">
    <source>
        <dbReference type="PROSITE" id="PS50888"/>
    </source>
</evidence>
<dbReference type="Proteomes" id="UP000008068">
    <property type="component" value="Unassembled WGS sequence"/>
</dbReference>
<feature type="domain" description="BHLH" evidence="8">
    <location>
        <begin position="3"/>
        <end position="56"/>
    </location>
</feature>
<proteinExistence type="predicted"/>
<dbReference type="SMART" id="SM00353">
    <property type="entry name" value="HLH"/>
    <property type="match status" value="1"/>
</dbReference>
<keyword evidence="3" id="KW-0805">Transcription regulation</keyword>
<evidence type="ECO:0000256" key="6">
    <source>
        <dbReference type="ARBA" id="ARBA00023242"/>
    </source>
</evidence>
<dbReference type="Pfam" id="PF00010">
    <property type="entry name" value="HLH"/>
    <property type="match status" value="1"/>
</dbReference>
<dbReference type="FunCoup" id="G0MK93">
    <property type="interactions" value="149"/>
</dbReference>
<dbReference type="GO" id="GO:0043425">
    <property type="term" value="F:bHLH transcription factor binding"/>
    <property type="evidence" value="ECO:0007669"/>
    <property type="project" value="EnsemblMetazoa"/>
</dbReference>
<dbReference type="HOGENOM" id="CLU_1349975_0_0_1"/>
<feature type="region of interest" description="Disordered" evidence="7">
    <location>
        <begin position="174"/>
        <end position="196"/>
    </location>
</feature>
<dbReference type="InParanoid" id="G0MK93"/>
<keyword evidence="5" id="KW-0804">Transcription</keyword>
<dbReference type="GO" id="GO:0005737">
    <property type="term" value="C:cytoplasm"/>
    <property type="evidence" value="ECO:0007669"/>
    <property type="project" value="UniProtKB-SubCell"/>
</dbReference>
<dbReference type="EMBL" id="GL379798">
    <property type="protein sequence ID" value="EGT33697.1"/>
    <property type="molecule type" value="Genomic_DNA"/>
</dbReference>
<dbReference type="PANTHER" id="PTHR23349:SF108">
    <property type="entry name" value="BHLH DOMAIN-CONTAINING PROTEIN"/>
    <property type="match status" value="1"/>
</dbReference>
<keyword evidence="4" id="KW-0238">DNA-binding</keyword>
<evidence type="ECO:0000256" key="5">
    <source>
        <dbReference type="ARBA" id="ARBA00023163"/>
    </source>
</evidence>
<gene>
    <name evidence="9" type="ORF">CAEBREN_32450</name>
</gene>
<name>G0MK93_CAEBE</name>
<comment type="subcellular location">
    <subcellularLocation>
        <location evidence="2">Cytoplasm</location>
    </subcellularLocation>
    <subcellularLocation>
        <location evidence="1">Nucleus speckle</location>
    </subcellularLocation>
</comment>
<dbReference type="CDD" id="cd11418">
    <property type="entry name" value="bHLH_TS_ASCL"/>
    <property type="match status" value="1"/>
</dbReference>
<dbReference type="InterPro" id="IPR036638">
    <property type="entry name" value="HLH_DNA-bd_sf"/>
</dbReference>
<organism evidence="10">
    <name type="scientific">Caenorhabditis brenneri</name>
    <name type="common">Nematode worm</name>
    <dbReference type="NCBI Taxonomy" id="135651"/>
    <lineage>
        <taxon>Eukaryota</taxon>
        <taxon>Metazoa</taxon>
        <taxon>Ecdysozoa</taxon>
        <taxon>Nematoda</taxon>
        <taxon>Chromadorea</taxon>
        <taxon>Rhabditida</taxon>
        <taxon>Rhabditina</taxon>
        <taxon>Rhabditomorpha</taxon>
        <taxon>Rhabditoidea</taxon>
        <taxon>Rhabditidae</taxon>
        <taxon>Peloderinae</taxon>
        <taxon>Caenorhabditis</taxon>
    </lineage>
</organism>
<dbReference type="PANTHER" id="PTHR23349">
    <property type="entry name" value="BASIC HELIX-LOOP-HELIX TRANSCRIPTION FACTOR, TWIST"/>
    <property type="match status" value="1"/>
</dbReference>
<evidence type="ECO:0000313" key="9">
    <source>
        <dbReference type="EMBL" id="EGT33697.1"/>
    </source>
</evidence>
<dbReference type="OrthoDB" id="6241467at2759"/>
<sequence length="213" mass="23796">MPMVVAKRNARERTRVHTVNQAFLVLKQHLPSLRQFTKRVSKLRILNAAINYIETLLKLIQSTETVPQSVISATLGPIVPTPVRVTQKPPKHSEYSSFQPIHSRPIPQSIATRQQSLIAAPIATCAPDHSLVDYRSTLSNSFAPVPVQMPTIFTPPQPSFPYVRSLLDYPTNFYQPTTASIPPPPPPPPQPSQPQQSHLIVNQLVPMPTYQCF</sequence>
<dbReference type="InterPro" id="IPR050283">
    <property type="entry name" value="E-box_TF_Regulators"/>
</dbReference>
<dbReference type="GO" id="GO:0000981">
    <property type="term" value="F:DNA-binding transcription factor activity, RNA polymerase II-specific"/>
    <property type="evidence" value="ECO:0007669"/>
    <property type="project" value="EnsemblMetazoa"/>
</dbReference>
<dbReference type="PROSITE" id="PS50888">
    <property type="entry name" value="BHLH"/>
    <property type="match status" value="1"/>
</dbReference>
<dbReference type="GO" id="GO:0032502">
    <property type="term" value="P:developmental process"/>
    <property type="evidence" value="ECO:0007669"/>
    <property type="project" value="TreeGrafter"/>
</dbReference>
<evidence type="ECO:0000256" key="4">
    <source>
        <dbReference type="ARBA" id="ARBA00023125"/>
    </source>
</evidence>
<dbReference type="eggNOG" id="KOG4029">
    <property type="taxonomic scope" value="Eukaryota"/>
</dbReference>
<dbReference type="AlphaFoldDB" id="G0MK93"/>
<dbReference type="GO" id="GO:0032094">
    <property type="term" value="P:response to food"/>
    <property type="evidence" value="ECO:0007669"/>
    <property type="project" value="EnsemblMetazoa"/>
</dbReference>
<keyword evidence="6" id="KW-0539">Nucleus</keyword>
<dbReference type="GO" id="GO:0046983">
    <property type="term" value="F:protein dimerization activity"/>
    <property type="evidence" value="ECO:0007669"/>
    <property type="project" value="InterPro"/>
</dbReference>
<evidence type="ECO:0000256" key="7">
    <source>
        <dbReference type="SAM" id="MobiDB-lite"/>
    </source>
</evidence>
<dbReference type="Gene3D" id="4.10.280.10">
    <property type="entry name" value="Helix-loop-helix DNA-binding domain"/>
    <property type="match status" value="1"/>
</dbReference>
<feature type="compositionally biased region" description="Pro residues" evidence="7">
    <location>
        <begin position="181"/>
        <end position="192"/>
    </location>
</feature>
<dbReference type="GO" id="GO:0000978">
    <property type="term" value="F:RNA polymerase II cis-regulatory region sequence-specific DNA binding"/>
    <property type="evidence" value="ECO:0007669"/>
    <property type="project" value="EnsemblMetazoa"/>
</dbReference>
<dbReference type="GO" id="GO:0090575">
    <property type="term" value="C:RNA polymerase II transcription regulator complex"/>
    <property type="evidence" value="ECO:0007669"/>
    <property type="project" value="EnsemblMetazoa"/>
</dbReference>
<evidence type="ECO:0000256" key="3">
    <source>
        <dbReference type="ARBA" id="ARBA00023015"/>
    </source>
</evidence>
<dbReference type="InterPro" id="IPR011598">
    <property type="entry name" value="bHLH_dom"/>
</dbReference>
<protein>
    <recommendedName>
        <fullName evidence="8">BHLH domain-containing protein</fullName>
    </recommendedName>
</protein>
<evidence type="ECO:0000313" key="10">
    <source>
        <dbReference type="Proteomes" id="UP000008068"/>
    </source>
</evidence>
<dbReference type="FunFam" id="4.10.280.10:FF:000052">
    <property type="entry name" value="Protein atonal homolog 8"/>
    <property type="match status" value="1"/>
</dbReference>
<dbReference type="GO" id="GO:0045944">
    <property type="term" value="P:positive regulation of transcription by RNA polymerase II"/>
    <property type="evidence" value="ECO:0007669"/>
    <property type="project" value="EnsemblMetazoa"/>
</dbReference>
<evidence type="ECO:0000256" key="1">
    <source>
        <dbReference type="ARBA" id="ARBA00004324"/>
    </source>
</evidence>